<feature type="transmembrane region" description="Helical" evidence="7">
    <location>
        <begin position="431"/>
        <end position="451"/>
    </location>
</feature>
<dbReference type="PANTHER" id="PTHR42810">
    <property type="entry name" value="PURINE PERMEASE C1399.01C-RELATED"/>
    <property type="match status" value="1"/>
</dbReference>
<feature type="transmembrane region" description="Helical" evidence="7">
    <location>
        <begin position="293"/>
        <end position="309"/>
    </location>
</feature>
<dbReference type="GO" id="GO:0042907">
    <property type="term" value="F:xanthine transmembrane transporter activity"/>
    <property type="evidence" value="ECO:0007669"/>
    <property type="project" value="TreeGrafter"/>
</dbReference>
<proteinExistence type="inferred from homology"/>
<accession>A0A6A0A800</accession>
<feature type="transmembrane region" description="Helical" evidence="7">
    <location>
        <begin position="503"/>
        <end position="526"/>
    </location>
</feature>
<evidence type="ECO:0000313" key="8">
    <source>
        <dbReference type="EMBL" id="GFH28790.1"/>
    </source>
</evidence>
<evidence type="ECO:0008006" key="10">
    <source>
        <dbReference type="Google" id="ProtNLM"/>
    </source>
</evidence>
<keyword evidence="9" id="KW-1185">Reference proteome</keyword>
<sequence length="533" mass="56610">MDPIKPEKSQVDCDCAAIGWRVPGRSWREFFFGTGFHWGFLCTPANPLKLYSKTSQRQPPHFFGVNDWLGIVTAIMVGAQHALAMVGGLIVPPLLIVPFGTPNGDDYKRYLVQAALIVTGVMTLVQVTGIRIGGKFMWGAGVLSVMGVSFTSVPIVQSTLAKLMKGEGMSFDEAYGHVLGTLCVSTLTPILFSFLPIKVLRKVFPPVVSGVTILLIGIHLTGAGLANWGGGSFCSQTGNYNKLVNGVPAPVLCTGNGQVMYPFGNGNYVGMGFLVFSTIILIEILGSPFMRNCSAIIGLLFGYFIAAIIDVDGKRFVTSASFESAPAITAIITGIESVGDTAATIEASRMPVTDDEASLRIKGALFNDGVSGLFSALATSLPLTTFAQNNGVISLTNVAARQSGWACGLWLILLGILGKVGAFVISIPNCVLGGMTTFLFANVMSSGIKIIVSEGNLDRRTRFIMACSLALGVGVELVPQWGNYWLWPVTPDMSSGTRGIRDAIALILSTSFCLAAITAFILNLLLPEDAHDE</sequence>
<keyword evidence="6 7" id="KW-0472">Membrane</keyword>
<dbReference type="InterPro" id="IPR006043">
    <property type="entry name" value="NCS2"/>
</dbReference>
<organism evidence="8 9">
    <name type="scientific">Haematococcus lacustris</name>
    <name type="common">Green alga</name>
    <name type="synonym">Haematococcus pluvialis</name>
    <dbReference type="NCBI Taxonomy" id="44745"/>
    <lineage>
        <taxon>Eukaryota</taxon>
        <taxon>Viridiplantae</taxon>
        <taxon>Chlorophyta</taxon>
        <taxon>core chlorophytes</taxon>
        <taxon>Chlorophyceae</taxon>
        <taxon>CS clade</taxon>
        <taxon>Chlamydomonadales</taxon>
        <taxon>Haematococcaceae</taxon>
        <taxon>Haematococcus</taxon>
    </lineage>
</organism>
<name>A0A6A0A800_HAELA</name>
<evidence type="ECO:0000256" key="2">
    <source>
        <dbReference type="ARBA" id="ARBA00008821"/>
    </source>
</evidence>
<dbReference type="AlphaFoldDB" id="A0A6A0A800"/>
<feature type="transmembrane region" description="Helical" evidence="7">
    <location>
        <begin position="110"/>
        <end position="129"/>
    </location>
</feature>
<dbReference type="Pfam" id="PF00860">
    <property type="entry name" value="Xan_ur_permease"/>
    <property type="match status" value="2"/>
</dbReference>
<feature type="non-terminal residue" evidence="8">
    <location>
        <position position="533"/>
    </location>
</feature>
<reference evidence="8 9" key="1">
    <citation type="submission" date="2020-02" db="EMBL/GenBank/DDBJ databases">
        <title>Draft genome sequence of Haematococcus lacustris strain NIES-144.</title>
        <authorList>
            <person name="Morimoto D."/>
            <person name="Nakagawa S."/>
            <person name="Yoshida T."/>
            <person name="Sawayama S."/>
        </authorList>
    </citation>
    <scope>NUCLEOTIDE SEQUENCE [LARGE SCALE GENOMIC DNA]</scope>
    <source>
        <strain evidence="8 9">NIES-144</strain>
    </source>
</reference>
<feature type="transmembrane region" description="Helical" evidence="7">
    <location>
        <begin position="268"/>
        <end position="286"/>
    </location>
</feature>
<feature type="non-terminal residue" evidence="8">
    <location>
        <position position="1"/>
    </location>
</feature>
<feature type="transmembrane region" description="Helical" evidence="7">
    <location>
        <begin position="207"/>
        <end position="226"/>
    </location>
</feature>
<dbReference type="GO" id="GO:0005886">
    <property type="term" value="C:plasma membrane"/>
    <property type="evidence" value="ECO:0007669"/>
    <property type="project" value="TreeGrafter"/>
</dbReference>
<feature type="transmembrane region" description="Helical" evidence="7">
    <location>
        <begin position="405"/>
        <end position="425"/>
    </location>
</feature>
<dbReference type="NCBIfam" id="TIGR00801">
    <property type="entry name" value="ncs2"/>
    <property type="match status" value="1"/>
</dbReference>
<feature type="transmembrane region" description="Helical" evidence="7">
    <location>
        <begin position="175"/>
        <end position="195"/>
    </location>
</feature>
<comment type="subcellular location">
    <subcellularLocation>
        <location evidence="1">Membrane</location>
        <topology evidence="1">Multi-pass membrane protein</topology>
    </subcellularLocation>
</comment>
<feature type="transmembrane region" description="Helical" evidence="7">
    <location>
        <begin position="463"/>
        <end position="483"/>
    </location>
</feature>
<protein>
    <recommendedName>
        <fullName evidence="10">Uric acid-xanthine permease</fullName>
    </recommendedName>
</protein>
<evidence type="ECO:0000256" key="7">
    <source>
        <dbReference type="SAM" id="Phobius"/>
    </source>
</evidence>
<dbReference type="Proteomes" id="UP000485058">
    <property type="component" value="Unassembled WGS sequence"/>
</dbReference>
<evidence type="ECO:0000256" key="4">
    <source>
        <dbReference type="ARBA" id="ARBA00022692"/>
    </source>
</evidence>
<feature type="transmembrane region" description="Helical" evidence="7">
    <location>
        <begin position="373"/>
        <end position="393"/>
    </location>
</feature>
<evidence type="ECO:0000256" key="6">
    <source>
        <dbReference type="ARBA" id="ARBA00023136"/>
    </source>
</evidence>
<dbReference type="EMBL" id="BLLF01004039">
    <property type="protein sequence ID" value="GFH28790.1"/>
    <property type="molecule type" value="Genomic_DNA"/>
</dbReference>
<comment type="similarity">
    <text evidence="2">Belongs to the nucleobase:cation symporter-2 (NCS2) (TC 2.A.40) family.</text>
</comment>
<evidence type="ECO:0000256" key="5">
    <source>
        <dbReference type="ARBA" id="ARBA00022989"/>
    </source>
</evidence>
<dbReference type="InterPro" id="IPR006042">
    <property type="entry name" value="Xan_ur_permease"/>
</dbReference>
<dbReference type="PANTHER" id="PTHR42810:SF2">
    <property type="entry name" value="PURINE PERMEASE C1399.01C-RELATED"/>
    <property type="match status" value="1"/>
</dbReference>
<evidence type="ECO:0000256" key="1">
    <source>
        <dbReference type="ARBA" id="ARBA00004141"/>
    </source>
</evidence>
<keyword evidence="5 7" id="KW-1133">Transmembrane helix</keyword>
<feature type="transmembrane region" description="Helical" evidence="7">
    <location>
        <begin position="136"/>
        <end position="155"/>
    </location>
</feature>
<gene>
    <name evidence="8" type="ORF">HaLaN_27338</name>
</gene>
<keyword evidence="3" id="KW-0813">Transport</keyword>
<evidence type="ECO:0000256" key="3">
    <source>
        <dbReference type="ARBA" id="ARBA00022448"/>
    </source>
</evidence>
<comment type="caution">
    <text evidence="8">The sequence shown here is derived from an EMBL/GenBank/DDBJ whole genome shotgun (WGS) entry which is preliminary data.</text>
</comment>
<evidence type="ECO:0000313" key="9">
    <source>
        <dbReference type="Proteomes" id="UP000485058"/>
    </source>
</evidence>
<keyword evidence="4 7" id="KW-0812">Transmembrane</keyword>